<dbReference type="Pfam" id="PF00376">
    <property type="entry name" value="MerR"/>
    <property type="match status" value="1"/>
</dbReference>
<sequence length="32" mass="3699">MLREWKVGELAKMAGLTVQTLRFYDQIGLFSP</sequence>
<dbReference type="InterPro" id="IPR000551">
    <property type="entry name" value="MerR-type_HTH_dom"/>
</dbReference>
<gene>
    <name evidence="2" type="ORF">GC093_30265</name>
</gene>
<dbReference type="PROSITE" id="PS50937">
    <property type="entry name" value="HTH_MERR_2"/>
    <property type="match status" value="1"/>
</dbReference>
<evidence type="ECO:0000313" key="2">
    <source>
        <dbReference type="EMBL" id="NOU97477.1"/>
    </source>
</evidence>
<dbReference type="SUPFAM" id="SSF46955">
    <property type="entry name" value="Putative DNA-binding domain"/>
    <property type="match status" value="1"/>
</dbReference>
<dbReference type="Gene3D" id="1.10.1660.10">
    <property type="match status" value="1"/>
</dbReference>
<accession>A0A972K5W0</accession>
<protein>
    <submittedName>
        <fullName evidence="2">MerR family DNA-binding transcriptional regulator</fullName>
    </submittedName>
</protein>
<reference evidence="2" key="1">
    <citation type="submission" date="2019-10" db="EMBL/GenBank/DDBJ databases">
        <title>Description of Paenibacillus glebae sp. nov.</title>
        <authorList>
            <person name="Carlier A."/>
            <person name="Qi S."/>
        </authorList>
    </citation>
    <scope>NUCLEOTIDE SEQUENCE</scope>
    <source>
        <strain evidence="2">LMG 31456</strain>
    </source>
</reference>
<organism evidence="2 3">
    <name type="scientific">Paenibacillus foliorum</name>
    <dbReference type="NCBI Taxonomy" id="2654974"/>
    <lineage>
        <taxon>Bacteria</taxon>
        <taxon>Bacillati</taxon>
        <taxon>Bacillota</taxon>
        <taxon>Bacilli</taxon>
        <taxon>Bacillales</taxon>
        <taxon>Paenibacillaceae</taxon>
        <taxon>Paenibacillus</taxon>
    </lineage>
</organism>
<evidence type="ECO:0000313" key="3">
    <source>
        <dbReference type="Proteomes" id="UP000641588"/>
    </source>
</evidence>
<comment type="caution">
    <text evidence="2">The sequence shown here is derived from an EMBL/GenBank/DDBJ whole genome shotgun (WGS) entry which is preliminary data.</text>
</comment>
<dbReference type="EMBL" id="WHOD01000118">
    <property type="protein sequence ID" value="NOU97477.1"/>
    <property type="molecule type" value="Genomic_DNA"/>
</dbReference>
<proteinExistence type="predicted"/>
<dbReference type="PROSITE" id="PS00552">
    <property type="entry name" value="HTH_MERR_1"/>
    <property type="match status" value="1"/>
</dbReference>
<dbReference type="AlphaFoldDB" id="A0A972K5W0"/>
<name>A0A972K5W0_9BACL</name>
<dbReference type="PRINTS" id="PR00040">
    <property type="entry name" value="HTHMERR"/>
</dbReference>
<dbReference type="GO" id="GO:0003677">
    <property type="term" value="F:DNA binding"/>
    <property type="evidence" value="ECO:0007669"/>
    <property type="project" value="UniProtKB-KW"/>
</dbReference>
<keyword evidence="2" id="KW-0238">DNA-binding</keyword>
<feature type="domain" description="HTH merR-type" evidence="1">
    <location>
        <begin position="4"/>
        <end position="32"/>
    </location>
</feature>
<dbReference type="Proteomes" id="UP000641588">
    <property type="component" value="Unassembled WGS sequence"/>
</dbReference>
<evidence type="ECO:0000259" key="1">
    <source>
        <dbReference type="PROSITE" id="PS50937"/>
    </source>
</evidence>
<dbReference type="InterPro" id="IPR009061">
    <property type="entry name" value="DNA-bd_dom_put_sf"/>
</dbReference>
<keyword evidence="3" id="KW-1185">Reference proteome</keyword>
<dbReference type="GO" id="GO:0006355">
    <property type="term" value="P:regulation of DNA-templated transcription"/>
    <property type="evidence" value="ECO:0007669"/>
    <property type="project" value="InterPro"/>
</dbReference>